<dbReference type="STRING" id="571298.SAMN04488026_103354"/>
<evidence type="ECO:0000256" key="1">
    <source>
        <dbReference type="ARBA" id="ARBA00008779"/>
    </source>
</evidence>
<dbReference type="EMBL" id="FNEK01000033">
    <property type="protein sequence ID" value="SDK19045.1"/>
    <property type="molecule type" value="Genomic_DNA"/>
</dbReference>
<organism evidence="6 7">
    <name type="scientific">Aliiruegeria lutimaris</name>
    <dbReference type="NCBI Taxonomy" id="571298"/>
    <lineage>
        <taxon>Bacteria</taxon>
        <taxon>Pseudomonadati</taxon>
        <taxon>Pseudomonadota</taxon>
        <taxon>Alphaproteobacteria</taxon>
        <taxon>Rhodobacterales</taxon>
        <taxon>Roseobacteraceae</taxon>
        <taxon>Aliiruegeria</taxon>
    </lineage>
</organism>
<dbReference type="AlphaFoldDB" id="A0A1G8ZXH9"/>
<comment type="similarity">
    <text evidence="1">Belongs to the sulfatase family.</text>
</comment>
<sequence length="512" mass="57446">MTKRPNILLITTDQQHFSALGAVNPAIRTPNLDRLCAEGTRFDRAYCPAPTCTPSRASIITGLMPSQHGAWTIGCKLPEEVPTLGAALSEAGYATGLIGKAHFQPLAGEGSLEKQPILRDLDFWRGFHGPFYGFDHIELCRNHADEAHVGQHYAAWMEDNGLADWKEYFQPLPGDSASKAPVMAQGAPYWAREGRVWALPEEMHYTTWIGERSMAFLDRAAEADTPFLLWTSFPDPHPPYTVPEPWATMYDPEDMEPGRLTPGEHDRNPPHFAKTQQAAPDFAGWHEPYEAHGCASHLYPEDALKKDMAVYYGMMSFLDHEIGRILDHLEQLGLAEDTLIVFTTDHGHFLGQHGLVAKGPFHYEDMLRLPFIVRWPGRVPAGRVSDALQSLVDLMPSFLDAAGFGAPDNLQGISQLPVWTAEAGSLRDFVLCENRHNPVRPHVTSFIDARYKISVYREGDCGEIFDLREDPGEIRNLWEDPQREPLKRELLHRMVQAMLASEPMKTPRVAQA</sequence>
<name>A0A1G8ZXH9_9RHOB</name>
<dbReference type="InterPro" id="IPR050738">
    <property type="entry name" value="Sulfatase"/>
</dbReference>
<evidence type="ECO:0000259" key="5">
    <source>
        <dbReference type="Pfam" id="PF00884"/>
    </source>
</evidence>
<dbReference type="Pfam" id="PF00884">
    <property type="entry name" value="Sulfatase"/>
    <property type="match status" value="1"/>
</dbReference>
<evidence type="ECO:0000256" key="4">
    <source>
        <dbReference type="ARBA" id="ARBA00022837"/>
    </source>
</evidence>
<dbReference type="InterPro" id="IPR000917">
    <property type="entry name" value="Sulfatase_N"/>
</dbReference>
<evidence type="ECO:0000256" key="2">
    <source>
        <dbReference type="ARBA" id="ARBA00022723"/>
    </source>
</evidence>
<dbReference type="SUPFAM" id="SSF53649">
    <property type="entry name" value="Alkaline phosphatase-like"/>
    <property type="match status" value="1"/>
</dbReference>
<evidence type="ECO:0000313" key="6">
    <source>
        <dbReference type="EMBL" id="SDK19045.1"/>
    </source>
</evidence>
<dbReference type="Gene3D" id="3.40.720.10">
    <property type="entry name" value="Alkaline Phosphatase, subunit A"/>
    <property type="match status" value="1"/>
</dbReference>
<reference evidence="6 7" key="1">
    <citation type="submission" date="2016-10" db="EMBL/GenBank/DDBJ databases">
        <authorList>
            <person name="de Groot N.N."/>
        </authorList>
    </citation>
    <scope>NUCLEOTIDE SEQUENCE [LARGE SCALE GENOMIC DNA]</scope>
    <source>
        <strain evidence="6 7">DSM 25294</strain>
    </source>
</reference>
<keyword evidence="7" id="KW-1185">Reference proteome</keyword>
<gene>
    <name evidence="6" type="ORF">SAMN04488026_103354</name>
</gene>
<dbReference type="PROSITE" id="PS00523">
    <property type="entry name" value="SULFATASE_1"/>
    <property type="match status" value="1"/>
</dbReference>
<dbReference type="PANTHER" id="PTHR42693:SF53">
    <property type="entry name" value="ENDO-4-O-SULFATASE"/>
    <property type="match status" value="1"/>
</dbReference>
<dbReference type="InterPro" id="IPR024607">
    <property type="entry name" value="Sulfatase_CS"/>
</dbReference>
<dbReference type="Proteomes" id="UP000199382">
    <property type="component" value="Unassembled WGS sequence"/>
</dbReference>
<dbReference type="PANTHER" id="PTHR42693">
    <property type="entry name" value="ARYLSULFATASE FAMILY MEMBER"/>
    <property type="match status" value="1"/>
</dbReference>
<proteinExistence type="inferred from homology"/>
<keyword evidence="2" id="KW-0479">Metal-binding</keyword>
<accession>A0A1G8ZXH9</accession>
<dbReference type="OrthoDB" id="9795675at2"/>
<dbReference type="GO" id="GO:0004065">
    <property type="term" value="F:arylsulfatase activity"/>
    <property type="evidence" value="ECO:0007669"/>
    <property type="project" value="TreeGrafter"/>
</dbReference>
<dbReference type="InterPro" id="IPR017850">
    <property type="entry name" value="Alkaline_phosphatase_core_sf"/>
</dbReference>
<evidence type="ECO:0000256" key="3">
    <source>
        <dbReference type="ARBA" id="ARBA00022801"/>
    </source>
</evidence>
<protein>
    <submittedName>
        <fullName evidence="6">Arylsulfatase A</fullName>
    </submittedName>
</protein>
<feature type="domain" description="Sulfatase N-terminal" evidence="5">
    <location>
        <begin position="5"/>
        <end position="403"/>
    </location>
</feature>
<keyword evidence="3" id="KW-0378">Hydrolase</keyword>
<dbReference type="RefSeq" id="WP_093158035.1">
    <property type="nucleotide sequence ID" value="NZ_FNEK01000033.1"/>
</dbReference>
<evidence type="ECO:0000313" key="7">
    <source>
        <dbReference type="Proteomes" id="UP000199382"/>
    </source>
</evidence>
<keyword evidence="4" id="KW-0106">Calcium</keyword>
<dbReference type="GO" id="GO:0046872">
    <property type="term" value="F:metal ion binding"/>
    <property type="evidence" value="ECO:0007669"/>
    <property type="project" value="UniProtKB-KW"/>
</dbReference>